<dbReference type="AlphaFoldDB" id="A0AAJ0D1V4"/>
<dbReference type="InterPro" id="IPR004827">
    <property type="entry name" value="bZIP"/>
</dbReference>
<protein>
    <recommendedName>
        <fullName evidence="2">BZIP domain-containing protein</fullName>
    </recommendedName>
</protein>
<comment type="caution">
    <text evidence="3">The sequence shown here is derived from an EMBL/GenBank/DDBJ whole genome shotgun (WGS) entry which is preliminary data.</text>
</comment>
<feature type="compositionally biased region" description="Basic and acidic residues" evidence="1">
    <location>
        <begin position="103"/>
        <end position="121"/>
    </location>
</feature>
<organism evidence="3 4">
    <name type="scientific">Conoideocrella luteorostrata</name>
    <dbReference type="NCBI Taxonomy" id="1105319"/>
    <lineage>
        <taxon>Eukaryota</taxon>
        <taxon>Fungi</taxon>
        <taxon>Dikarya</taxon>
        <taxon>Ascomycota</taxon>
        <taxon>Pezizomycotina</taxon>
        <taxon>Sordariomycetes</taxon>
        <taxon>Hypocreomycetidae</taxon>
        <taxon>Hypocreales</taxon>
        <taxon>Clavicipitaceae</taxon>
        <taxon>Conoideocrella</taxon>
    </lineage>
</organism>
<evidence type="ECO:0000313" key="4">
    <source>
        <dbReference type="Proteomes" id="UP001251528"/>
    </source>
</evidence>
<feature type="region of interest" description="Disordered" evidence="1">
    <location>
        <begin position="71"/>
        <end position="131"/>
    </location>
</feature>
<dbReference type="Proteomes" id="UP001251528">
    <property type="component" value="Unassembled WGS sequence"/>
</dbReference>
<keyword evidence="4" id="KW-1185">Reference proteome</keyword>
<dbReference type="PANTHER" id="PTHR40618:SF1">
    <property type="entry name" value="B-ZIP TRANSCRIPTION FACTOR (EUROFUNG)"/>
    <property type="match status" value="1"/>
</dbReference>
<dbReference type="Gene3D" id="1.20.5.170">
    <property type="match status" value="1"/>
</dbReference>
<dbReference type="Pfam" id="PF00170">
    <property type="entry name" value="bZIP_1"/>
    <property type="match status" value="1"/>
</dbReference>
<dbReference type="EMBL" id="JASWJB010000003">
    <property type="protein sequence ID" value="KAK2616754.1"/>
    <property type="molecule type" value="Genomic_DNA"/>
</dbReference>
<proteinExistence type="predicted"/>
<name>A0AAJ0D1V4_9HYPO</name>
<reference evidence="3" key="1">
    <citation type="submission" date="2023-06" db="EMBL/GenBank/DDBJ databases">
        <title>Conoideocrella luteorostrata (Hypocreales: Clavicipitaceae), a potential biocontrol fungus for elongate hemlock scale in United States Christmas tree production areas.</title>
        <authorList>
            <person name="Barrett H."/>
            <person name="Lovett B."/>
            <person name="Macias A.M."/>
            <person name="Stajich J.E."/>
            <person name="Kasson M.T."/>
        </authorList>
    </citation>
    <scope>NUCLEOTIDE SEQUENCE</scope>
    <source>
        <strain evidence="3">ARSEF 14590</strain>
    </source>
</reference>
<dbReference type="InterPro" id="IPR046347">
    <property type="entry name" value="bZIP_sf"/>
</dbReference>
<feature type="compositionally biased region" description="Low complexity" evidence="1">
    <location>
        <begin position="82"/>
        <end position="95"/>
    </location>
</feature>
<feature type="region of interest" description="Disordered" evidence="1">
    <location>
        <begin position="405"/>
        <end position="450"/>
    </location>
</feature>
<sequence>MTSQAWLQGLVPGQDAQSSDLITQLSNSDLMSILSAREYPVPQNAGSVNHGSNLDIFDSLSFGFNVEEETGGYPADPFDGLTMSSHPQQTSTTSPDGQSEDSIEAKAKKSKKRASDEEAPKERRKKQIREAQRAYRLRKESRISHLTNRVAQLEQVIEDMSTSVVTLSDSLLRSGVLAPHANLTQCTRETLEKCLDLAKASNNDENESTATSVLQKTSVSTGEVDHSVQLVRQPQFGVQHLQSLVPQTFNLSTDLKLGSTSEVQCSAFMDQLSMAIAYHGYLTLANPALPQDYVRQKFRFLLPLMGRGQITTYFAAILHARLSENELSSQWSGVPFLQLGGAGTHYAWPPELGPYTRRSRKWVSVPVPVSDFSKDIQQDITGDVFDMQDLECFLMEKQVKLVLDPPVSSEKEEEEEEAQAAQHPQKPVNARKLITEPSASGGRQGSDVLT</sequence>
<dbReference type="SUPFAM" id="SSF57959">
    <property type="entry name" value="Leucine zipper domain"/>
    <property type="match status" value="1"/>
</dbReference>
<dbReference type="PANTHER" id="PTHR40618">
    <property type="entry name" value="B-ZIP TRANSCRIPTION FACTOR (EUROFUNG)-RELATED"/>
    <property type="match status" value="1"/>
</dbReference>
<gene>
    <name evidence="3" type="ORF">QQS21_000366</name>
</gene>
<accession>A0AAJ0D1V4</accession>
<feature type="domain" description="BZIP" evidence="2">
    <location>
        <begin position="118"/>
        <end position="169"/>
    </location>
</feature>
<evidence type="ECO:0000256" key="1">
    <source>
        <dbReference type="SAM" id="MobiDB-lite"/>
    </source>
</evidence>
<evidence type="ECO:0000313" key="3">
    <source>
        <dbReference type="EMBL" id="KAK2616754.1"/>
    </source>
</evidence>
<dbReference type="CDD" id="cd14688">
    <property type="entry name" value="bZIP_YAP"/>
    <property type="match status" value="1"/>
</dbReference>
<dbReference type="GO" id="GO:0003700">
    <property type="term" value="F:DNA-binding transcription factor activity"/>
    <property type="evidence" value="ECO:0007669"/>
    <property type="project" value="InterPro"/>
</dbReference>
<evidence type="ECO:0000259" key="2">
    <source>
        <dbReference type="Pfam" id="PF00170"/>
    </source>
</evidence>